<evidence type="ECO:0000256" key="2">
    <source>
        <dbReference type="SAM" id="MobiDB-lite"/>
    </source>
</evidence>
<evidence type="ECO:0000256" key="1">
    <source>
        <dbReference type="SAM" id="Coils"/>
    </source>
</evidence>
<dbReference type="EMBL" id="QGGR01000014">
    <property type="protein sequence ID" value="PWK42677.1"/>
    <property type="molecule type" value="Genomic_DNA"/>
</dbReference>
<protein>
    <submittedName>
        <fullName evidence="3">Uncharacterized protein</fullName>
    </submittedName>
</protein>
<evidence type="ECO:0000313" key="3">
    <source>
        <dbReference type="EMBL" id="PWK42677.1"/>
    </source>
</evidence>
<organism evidence="3 4">
    <name type="scientific">Actinoplanes xinjiangensis</name>
    <dbReference type="NCBI Taxonomy" id="512350"/>
    <lineage>
        <taxon>Bacteria</taxon>
        <taxon>Bacillati</taxon>
        <taxon>Actinomycetota</taxon>
        <taxon>Actinomycetes</taxon>
        <taxon>Micromonosporales</taxon>
        <taxon>Micromonosporaceae</taxon>
        <taxon>Actinoplanes</taxon>
    </lineage>
</organism>
<name>A0A316FAM7_9ACTN</name>
<accession>A0A316FAM7</accession>
<feature type="region of interest" description="Disordered" evidence="2">
    <location>
        <begin position="279"/>
        <end position="300"/>
    </location>
</feature>
<feature type="coiled-coil region" evidence="1">
    <location>
        <begin position="219"/>
        <end position="247"/>
    </location>
</feature>
<sequence>MIVEPEIARTGLWTRFCAWLGRMWRAFLAPFGEPEPMPVIPLSPAPAPPPPPPPGVLRGRRRLPSPLVVPANGYVFNFHVQATFVWAADGLYQDELTSSIDALMPYATRRLKALAARLSRLHSPHRAREFEAELQRELQQSGPWSLTWRGATLSCDPHVWVELDEHVKEAIRPYWEQIIKLDFEHDVQMRRAEYAERLSRQWTTILTDLMVSPVAGGAAEMTENELAEVVRKIVDEQRATAEKLEELMTRKVDGGDTFERTEHFDALLERLQHRADRLFQQADGAPANGHRQDGPTTRTL</sequence>
<dbReference type="AlphaFoldDB" id="A0A316FAM7"/>
<keyword evidence="4" id="KW-1185">Reference proteome</keyword>
<reference evidence="3 4" key="1">
    <citation type="submission" date="2018-05" db="EMBL/GenBank/DDBJ databases">
        <title>Genomic Encyclopedia of Archaeal and Bacterial Type Strains, Phase II (KMG-II): from individual species to whole genera.</title>
        <authorList>
            <person name="Goeker M."/>
        </authorList>
    </citation>
    <scope>NUCLEOTIDE SEQUENCE [LARGE SCALE GENOMIC DNA]</scope>
    <source>
        <strain evidence="3 4">DSM 45184</strain>
    </source>
</reference>
<keyword evidence="1" id="KW-0175">Coiled coil</keyword>
<gene>
    <name evidence="3" type="ORF">BC793_114121</name>
</gene>
<evidence type="ECO:0000313" key="4">
    <source>
        <dbReference type="Proteomes" id="UP000245697"/>
    </source>
</evidence>
<dbReference type="Proteomes" id="UP000245697">
    <property type="component" value="Unassembled WGS sequence"/>
</dbReference>
<proteinExistence type="predicted"/>
<comment type="caution">
    <text evidence="3">The sequence shown here is derived from an EMBL/GenBank/DDBJ whole genome shotgun (WGS) entry which is preliminary data.</text>
</comment>
<dbReference type="RefSeq" id="WP_239169936.1">
    <property type="nucleotide sequence ID" value="NZ_BONA01000031.1"/>
</dbReference>